<keyword evidence="14" id="KW-1185">Reference proteome</keyword>
<comment type="catalytic activity">
    <reaction evidence="1">
        <text>ATP + protein L-histidine = ADP + protein N-phospho-L-histidine.</text>
        <dbReference type="EC" id="2.7.13.3"/>
    </reaction>
</comment>
<dbReference type="InterPro" id="IPR005467">
    <property type="entry name" value="His_kinase_dom"/>
</dbReference>
<keyword evidence="7" id="KW-0902">Two-component regulatory system</keyword>
<dbReference type="PROSITE" id="PS50109">
    <property type="entry name" value="HIS_KIN"/>
    <property type="match status" value="1"/>
</dbReference>
<dbReference type="FunFam" id="3.30.565.10:FF:000016">
    <property type="entry name" value="Chemotaxis protein CheA, putative"/>
    <property type="match status" value="1"/>
</dbReference>
<dbReference type="InterPro" id="IPR008207">
    <property type="entry name" value="Sig_transdc_His_kin_Hpt_dom"/>
</dbReference>
<comment type="function">
    <text evidence="8">Involved in the transmission of sensory signals from the chemoreceptors to the flagellar motors. CheA is autophosphorylated; it can transfer its phosphate group to either CheB or CheY.</text>
</comment>
<dbReference type="Proteomes" id="UP000002770">
    <property type="component" value="Unassembled WGS sequence"/>
</dbReference>
<dbReference type="InParanoid" id="G9EMA2"/>
<protein>
    <recommendedName>
        <fullName evidence="3">Chemotaxis protein CheA</fullName>
        <ecNumber evidence="2">2.7.13.3</ecNumber>
    </recommendedName>
</protein>
<evidence type="ECO:0000259" key="11">
    <source>
        <dbReference type="PROSITE" id="PS50851"/>
    </source>
</evidence>
<evidence type="ECO:0000256" key="9">
    <source>
        <dbReference type="PROSITE-ProRule" id="PRU00110"/>
    </source>
</evidence>
<evidence type="ECO:0000256" key="6">
    <source>
        <dbReference type="ARBA" id="ARBA00022777"/>
    </source>
</evidence>
<feature type="modified residue" description="Phosphohistidine" evidence="9">
    <location>
        <position position="25"/>
    </location>
</feature>
<dbReference type="PANTHER" id="PTHR43395:SF1">
    <property type="entry name" value="CHEMOTAXIS PROTEIN CHEA"/>
    <property type="match status" value="1"/>
</dbReference>
<dbReference type="InterPro" id="IPR004358">
    <property type="entry name" value="Sig_transdc_His_kin-like_C"/>
</dbReference>
<evidence type="ECO:0000313" key="13">
    <source>
        <dbReference type="EMBL" id="EHL31702.1"/>
    </source>
</evidence>
<dbReference type="GO" id="GO:0006935">
    <property type="term" value="P:chemotaxis"/>
    <property type="evidence" value="ECO:0007669"/>
    <property type="project" value="InterPro"/>
</dbReference>
<dbReference type="PANTHER" id="PTHR43395">
    <property type="entry name" value="SENSOR HISTIDINE KINASE CHEA"/>
    <property type="match status" value="1"/>
</dbReference>
<dbReference type="Gene3D" id="2.30.30.40">
    <property type="entry name" value="SH3 Domains"/>
    <property type="match status" value="1"/>
</dbReference>
<dbReference type="SUPFAM" id="SSF55874">
    <property type="entry name" value="ATPase domain of HSP90 chaperone/DNA topoisomerase II/histidine kinase"/>
    <property type="match status" value="1"/>
</dbReference>
<evidence type="ECO:0000256" key="3">
    <source>
        <dbReference type="ARBA" id="ARBA00021495"/>
    </source>
</evidence>
<evidence type="ECO:0000256" key="1">
    <source>
        <dbReference type="ARBA" id="ARBA00000085"/>
    </source>
</evidence>
<dbReference type="SUPFAM" id="SSF47226">
    <property type="entry name" value="Histidine-containing phosphotransfer domain, HPT domain"/>
    <property type="match status" value="1"/>
</dbReference>
<feature type="domain" description="HPt" evidence="12">
    <location>
        <begin position="1"/>
        <end position="82"/>
    </location>
</feature>
<dbReference type="GO" id="GO:0000155">
    <property type="term" value="F:phosphorelay sensor kinase activity"/>
    <property type="evidence" value="ECO:0007669"/>
    <property type="project" value="UniProtKB-ARBA"/>
</dbReference>
<evidence type="ECO:0000256" key="5">
    <source>
        <dbReference type="ARBA" id="ARBA00022679"/>
    </source>
</evidence>
<dbReference type="Pfam" id="PF02518">
    <property type="entry name" value="HATPase_c"/>
    <property type="match status" value="1"/>
</dbReference>
<dbReference type="PROSITE" id="PS50894">
    <property type="entry name" value="HPT"/>
    <property type="match status" value="1"/>
</dbReference>
<dbReference type="STRING" id="658187.LDG_6366"/>
<dbReference type="RefSeq" id="WP_006870300.1">
    <property type="nucleotide sequence ID" value="NZ_JH413811.1"/>
</dbReference>
<dbReference type="CDD" id="cd00088">
    <property type="entry name" value="HPT"/>
    <property type="match status" value="1"/>
</dbReference>
<name>G9EMA2_9GAMM</name>
<evidence type="ECO:0000313" key="14">
    <source>
        <dbReference type="Proteomes" id="UP000002770"/>
    </source>
</evidence>
<evidence type="ECO:0000256" key="8">
    <source>
        <dbReference type="ARBA" id="ARBA00035100"/>
    </source>
</evidence>
<feature type="domain" description="CheW-like" evidence="11">
    <location>
        <begin position="438"/>
        <end position="573"/>
    </location>
</feature>
<dbReference type="SMART" id="SM00387">
    <property type="entry name" value="HATPase_c"/>
    <property type="match status" value="1"/>
</dbReference>
<dbReference type="InterPro" id="IPR051315">
    <property type="entry name" value="Bact_Chemotaxis_CheA"/>
</dbReference>
<keyword evidence="4 9" id="KW-0597">Phosphoprotein</keyword>
<dbReference type="PROSITE" id="PS50851">
    <property type="entry name" value="CHEW"/>
    <property type="match status" value="1"/>
</dbReference>
<proteinExistence type="predicted"/>
<dbReference type="eggNOG" id="COG0643">
    <property type="taxonomic scope" value="Bacteria"/>
</dbReference>
<dbReference type="Gene3D" id="1.20.120.160">
    <property type="entry name" value="HPT domain"/>
    <property type="match status" value="1"/>
</dbReference>
<evidence type="ECO:0000256" key="7">
    <source>
        <dbReference type="ARBA" id="ARBA00023012"/>
    </source>
</evidence>
<evidence type="ECO:0000259" key="12">
    <source>
        <dbReference type="PROSITE" id="PS50894"/>
    </source>
</evidence>
<dbReference type="AlphaFoldDB" id="G9EMA2"/>
<reference evidence="13 14" key="1">
    <citation type="journal article" date="2011" name="BMC Genomics">
        <title>Insight into cross-talk between intra-amoebal pathogens.</title>
        <authorList>
            <person name="Gimenez G."/>
            <person name="Bertelli C."/>
            <person name="Moliner C."/>
            <person name="Robert C."/>
            <person name="Raoult D."/>
            <person name="Fournier P.E."/>
            <person name="Greub G."/>
        </authorList>
    </citation>
    <scope>NUCLEOTIDE SEQUENCE [LARGE SCALE GENOMIC DNA]</scope>
    <source>
        <strain evidence="13 14">LLAP12</strain>
    </source>
</reference>
<dbReference type="EMBL" id="JH413811">
    <property type="protein sequence ID" value="EHL31702.1"/>
    <property type="molecule type" value="Genomic_DNA"/>
</dbReference>
<dbReference type="PRINTS" id="PR00344">
    <property type="entry name" value="BCTRLSENSOR"/>
</dbReference>
<accession>G9EMA2</accession>
<dbReference type="InterPro" id="IPR036061">
    <property type="entry name" value="CheW-like_dom_sf"/>
</dbReference>
<feature type="domain" description="Histidine kinase" evidence="10">
    <location>
        <begin position="231"/>
        <end position="436"/>
    </location>
</feature>
<dbReference type="SUPFAM" id="SSF50341">
    <property type="entry name" value="CheW-like"/>
    <property type="match status" value="1"/>
</dbReference>
<evidence type="ECO:0000259" key="10">
    <source>
        <dbReference type="PROSITE" id="PS50109"/>
    </source>
</evidence>
<dbReference type="Pfam" id="PF01627">
    <property type="entry name" value="Hpt"/>
    <property type="match status" value="1"/>
</dbReference>
<dbReference type="InterPro" id="IPR036890">
    <property type="entry name" value="HATPase_C_sf"/>
</dbReference>
<evidence type="ECO:0000256" key="2">
    <source>
        <dbReference type="ARBA" id="ARBA00012438"/>
    </source>
</evidence>
<dbReference type="Pfam" id="PF01584">
    <property type="entry name" value="CheW"/>
    <property type="match status" value="1"/>
</dbReference>
<evidence type="ECO:0000256" key="4">
    <source>
        <dbReference type="ARBA" id="ARBA00022553"/>
    </source>
</evidence>
<organism evidence="13 14">
    <name type="scientific">Legionella drancourtii LLAP12</name>
    <dbReference type="NCBI Taxonomy" id="658187"/>
    <lineage>
        <taxon>Bacteria</taxon>
        <taxon>Pseudomonadati</taxon>
        <taxon>Pseudomonadota</taxon>
        <taxon>Gammaproteobacteria</taxon>
        <taxon>Legionellales</taxon>
        <taxon>Legionellaceae</taxon>
        <taxon>Legionella</taxon>
    </lineage>
</organism>
<dbReference type="EC" id="2.7.13.3" evidence="2"/>
<keyword evidence="5" id="KW-0808">Transferase</keyword>
<sequence>MQLEKGGISEQGFVALLDELFRAAHNIKGSARGVGAINVGEIAHHLETLFTAVQQKSIRISPGVINLCLQSIDYMNEAMQCYSEEVPLSFDLQNHLLQLRQYTEFSEQEAPGHVKPLVEQLLEPDAVVTKGKVNEYESIRVPLQNLDRISADMEEIQGVKIAIEEHYANLNKINFKIDNFIKAWKKNILSLRSCFEGEEERLAALFSPYLLELSEISNATHRLQRGLRMPVNELSVLFNALQDEIRTLRLISVGSQLRYLPRLVRDLANELQKPINFDIKNNDVKIDKMILEGLKDPIVHLLRNAIDHGIEDAEQRQAAGKSLQGNICLEVRQEDHQIIFEISDDGAGINPDNLARSALEKNIITQAELDMMSPADILDIIFRPGFSTRKVVTGISGRGVGLDIVRSNLTQLKGLVSVASQPGTGTHFFLRVPITLATERGLIVSCNKQVFVILTSSVESVFLLKRSDIVEVEGSPTVLIKQQPILFSSLARILHLDENIQSSKEYLSVVIVKKNWERVALLVDEIIGEREVVLKPLQEPLTNMPFVIGATLTGSNQINFVLNSSEVIKKALLS</sequence>
<dbReference type="HOGENOM" id="CLU_000650_3_7_6"/>
<gene>
    <name evidence="13" type="ORF">LDG_6366</name>
</gene>
<dbReference type="Gene3D" id="3.30.565.10">
    <property type="entry name" value="Histidine kinase-like ATPase, C-terminal domain"/>
    <property type="match status" value="1"/>
</dbReference>
<dbReference type="SMART" id="SM00260">
    <property type="entry name" value="CheW"/>
    <property type="match status" value="1"/>
</dbReference>
<dbReference type="InterPro" id="IPR036641">
    <property type="entry name" value="HPT_dom_sf"/>
</dbReference>
<dbReference type="InterPro" id="IPR002545">
    <property type="entry name" value="CheW-lke_dom"/>
</dbReference>
<dbReference type="InterPro" id="IPR003594">
    <property type="entry name" value="HATPase_dom"/>
</dbReference>
<keyword evidence="6" id="KW-0418">Kinase</keyword>